<accession>A0ABQ7CIU7</accession>
<keyword evidence="2" id="KW-1185">Reference proteome</keyword>
<protein>
    <submittedName>
        <fullName evidence="1">Uncharacterized protein</fullName>
    </submittedName>
</protein>
<evidence type="ECO:0000313" key="2">
    <source>
        <dbReference type="Proteomes" id="UP000266723"/>
    </source>
</evidence>
<reference evidence="1 2" key="1">
    <citation type="journal article" date="2020" name="BMC Genomics">
        <title>Intraspecific diversification of the crop wild relative Brassica cretica Lam. using demographic model selection.</title>
        <authorList>
            <person name="Kioukis A."/>
            <person name="Michalopoulou V.A."/>
            <person name="Briers L."/>
            <person name="Pirintsos S."/>
            <person name="Studholme D.J."/>
            <person name="Pavlidis P."/>
            <person name="Sarris P.F."/>
        </authorList>
    </citation>
    <scope>NUCLEOTIDE SEQUENCE [LARGE SCALE GENOMIC DNA]</scope>
    <source>
        <strain evidence="2">cv. PFS-1207/04</strain>
    </source>
</reference>
<comment type="caution">
    <text evidence="1">The sequence shown here is derived from an EMBL/GenBank/DDBJ whole genome shotgun (WGS) entry which is preliminary data.</text>
</comment>
<evidence type="ECO:0000313" key="1">
    <source>
        <dbReference type="EMBL" id="KAF3551884.1"/>
    </source>
</evidence>
<dbReference type="EMBL" id="QGKV02000832">
    <property type="protein sequence ID" value="KAF3551884.1"/>
    <property type="molecule type" value="Genomic_DNA"/>
</dbReference>
<gene>
    <name evidence="1" type="ORF">DY000_02008307</name>
</gene>
<organism evidence="1 2">
    <name type="scientific">Brassica cretica</name>
    <name type="common">Mustard</name>
    <dbReference type="NCBI Taxonomy" id="69181"/>
    <lineage>
        <taxon>Eukaryota</taxon>
        <taxon>Viridiplantae</taxon>
        <taxon>Streptophyta</taxon>
        <taxon>Embryophyta</taxon>
        <taxon>Tracheophyta</taxon>
        <taxon>Spermatophyta</taxon>
        <taxon>Magnoliopsida</taxon>
        <taxon>eudicotyledons</taxon>
        <taxon>Gunneridae</taxon>
        <taxon>Pentapetalae</taxon>
        <taxon>rosids</taxon>
        <taxon>malvids</taxon>
        <taxon>Brassicales</taxon>
        <taxon>Brassicaceae</taxon>
        <taxon>Brassiceae</taxon>
        <taxon>Brassica</taxon>
    </lineage>
</organism>
<name>A0ABQ7CIU7_BRACR</name>
<dbReference type="Proteomes" id="UP000266723">
    <property type="component" value="Unassembled WGS sequence"/>
</dbReference>
<sequence length="405" mass="44085">MTNDNNTSIDTTNVIQTPLNVAATDATGVTTAGTITPSTAAATTTTTLPVGNAADETARRSLFGAGLYQTDSSCRRPSGRGCFILHVTETCSQPCGARGAASKLSVYISSRCRRAWKQYMQSDIRPSRHGCVVLHVTKTCSQPCGARGATAHASGAMRSNTRAATNLMLIERFRGQFSTDFESAPREGSVQLKVNQVKISSDGKHVNVGQSVPLMIKWRCCPELVQFHGFRSVEVLFDYPPGSPKNCPAVEISPVQSSRPLGFGQVLSNQPAASRLEHSVLACLNSTWNLWILPRMMKRNTKSPFPAVVCWVVLECRRGLWNPRVLTLSLKSGLGTRLGLVCIWFPLFEARSWQEAKSNFVTVAGRGRQVTEKHYVTHPTTLSFLQVALGKDDRIAGCWTLGPSV</sequence>
<proteinExistence type="predicted"/>